<dbReference type="Gene3D" id="1.10.10.60">
    <property type="entry name" value="Homeodomain-like"/>
    <property type="match status" value="1"/>
</dbReference>
<dbReference type="SMART" id="SM00342">
    <property type="entry name" value="HTH_ARAC"/>
    <property type="match status" value="1"/>
</dbReference>
<dbReference type="Pfam" id="PF12833">
    <property type="entry name" value="HTH_18"/>
    <property type="match status" value="1"/>
</dbReference>
<dbReference type="InterPro" id="IPR018060">
    <property type="entry name" value="HTH_AraC"/>
</dbReference>
<keyword evidence="3" id="KW-0804">Transcription</keyword>
<dbReference type="InterPro" id="IPR020449">
    <property type="entry name" value="Tscrpt_reg_AraC-type_HTH"/>
</dbReference>
<keyword evidence="2" id="KW-0238">DNA-binding</keyword>
<keyword evidence="1" id="KW-0805">Transcription regulation</keyword>
<keyword evidence="6" id="KW-1185">Reference proteome</keyword>
<dbReference type="PANTHER" id="PTHR46796:SF6">
    <property type="entry name" value="ARAC SUBFAMILY"/>
    <property type="match status" value="1"/>
</dbReference>
<protein>
    <submittedName>
        <fullName evidence="5">Helix-turn-helix domain-containing protein</fullName>
    </submittedName>
</protein>
<accession>A0ABV9CS35</accession>
<gene>
    <name evidence="5" type="ORF">ACFO60_33270</name>
</gene>
<sequence length="332" mass="36376">MVIKEFRTDDLAPEDRFPLWLEMASQTYVPSRIRSDSEADFQASVRVLDCAGVQISVLTHPMVRAERTARLVRQCDPEVYLFLLMVRGGGGLTQSGRNAFFGANHFVVIDSSRPYQGWRSAEDGVNEAVVVQVSRASLGLRSTTVGRLAAAPFSAKKGIAAVLAGHLIELMKNAGDYTSADTVALGAVTVDLIAAACAHQLDATACLSPEARERALLARIHCFIQDRLGDPALRADLIAAAHQISIRHLYKLFEGQGMTVAAWIRHSRLERCRHDLADPALRSRPIQSIATRWGFTGGTHFSKIFRAAYGMSPNDYRHRNSTTQVVSTTAES</sequence>
<dbReference type="RefSeq" id="WP_380848653.1">
    <property type="nucleotide sequence ID" value="NZ_JBHSFP010000034.1"/>
</dbReference>
<dbReference type="PROSITE" id="PS01124">
    <property type="entry name" value="HTH_ARAC_FAMILY_2"/>
    <property type="match status" value="1"/>
</dbReference>
<dbReference type="PANTHER" id="PTHR46796">
    <property type="entry name" value="HTH-TYPE TRANSCRIPTIONAL ACTIVATOR RHAS-RELATED"/>
    <property type="match status" value="1"/>
</dbReference>
<dbReference type="Proteomes" id="UP001596004">
    <property type="component" value="Unassembled WGS sequence"/>
</dbReference>
<dbReference type="PRINTS" id="PR00032">
    <property type="entry name" value="HTHARAC"/>
</dbReference>
<evidence type="ECO:0000259" key="4">
    <source>
        <dbReference type="PROSITE" id="PS01124"/>
    </source>
</evidence>
<reference evidence="6" key="1">
    <citation type="journal article" date="2019" name="Int. J. Syst. Evol. Microbiol.">
        <title>The Global Catalogue of Microorganisms (GCM) 10K type strain sequencing project: providing services to taxonomists for standard genome sequencing and annotation.</title>
        <authorList>
            <consortium name="The Broad Institute Genomics Platform"/>
            <consortium name="The Broad Institute Genome Sequencing Center for Infectious Disease"/>
            <person name="Wu L."/>
            <person name="Ma J."/>
        </authorList>
    </citation>
    <scope>NUCLEOTIDE SEQUENCE [LARGE SCALE GENOMIC DNA]</scope>
    <source>
        <strain evidence="6">CGMCC 4.7132</strain>
    </source>
</reference>
<dbReference type="InterPro" id="IPR035418">
    <property type="entry name" value="AraC-bd_2"/>
</dbReference>
<evidence type="ECO:0000256" key="3">
    <source>
        <dbReference type="ARBA" id="ARBA00023163"/>
    </source>
</evidence>
<comment type="caution">
    <text evidence="5">The sequence shown here is derived from an EMBL/GenBank/DDBJ whole genome shotgun (WGS) entry which is preliminary data.</text>
</comment>
<name>A0ABV9CS35_9ACTN</name>
<dbReference type="Pfam" id="PF14525">
    <property type="entry name" value="AraC_binding_2"/>
    <property type="match status" value="1"/>
</dbReference>
<organism evidence="5 6">
    <name type="scientific">Sphaerisporangium dianthi</name>
    <dbReference type="NCBI Taxonomy" id="1436120"/>
    <lineage>
        <taxon>Bacteria</taxon>
        <taxon>Bacillati</taxon>
        <taxon>Actinomycetota</taxon>
        <taxon>Actinomycetes</taxon>
        <taxon>Streptosporangiales</taxon>
        <taxon>Streptosporangiaceae</taxon>
        <taxon>Sphaerisporangium</taxon>
    </lineage>
</organism>
<dbReference type="EMBL" id="JBHSFP010000034">
    <property type="protein sequence ID" value="MFC4535660.1"/>
    <property type="molecule type" value="Genomic_DNA"/>
</dbReference>
<evidence type="ECO:0000313" key="5">
    <source>
        <dbReference type="EMBL" id="MFC4535660.1"/>
    </source>
</evidence>
<evidence type="ECO:0000256" key="1">
    <source>
        <dbReference type="ARBA" id="ARBA00023015"/>
    </source>
</evidence>
<dbReference type="InterPro" id="IPR050204">
    <property type="entry name" value="AraC_XylS_family_regulators"/>
</dbReference>
<dbReference type="InterPro" id="IPR009057">
    <property type="entry name" value="Homeodomain-like_sf"/>
</dbReference>
<dbReference type="SUPFAM" id="SSF46689">
    <property type="entry name" value="Homeodomain-like"/>
    <property type="match status" value="1"/>
</dbReference>
<feature type="domain" description="HTH araC/xylS-type" evidence="4">
    <location>
        <begin position="218"/>
        <end position="319"/>
    </location>
</feature>
<evidence type="ECO:0000313" key="6">
    <source>
        <dbReference type="Proteomes" id="UP001596004"/>
    </source>
</evidence>
<proteinExistence type="predicted"/>
<evidence type="ECO:0000256" key="2">
    <source>
        <dbReference type="ARBA" id="ARBA00023125"/>
    </source>
</evidence>